<dbReference type="Proteomes" id="UP000011555">
    <property type="component" value="Unassembled WGS sequence"/>
</dbReference>
<dbReference type="InterPro" id="IPR001241">
    <property type="entry name" value="Topo_IIA"/>
</dbReference>
<dbReference type="NCBIfam" id="NF004189">
    <property type="entry name" value="PRK05644.1"/>
    <property type="match status" value="1"/>
</dbReference>
<evidence type="ECO:0000313" key="12">
    <source>
        <dbReference type="EMBL" id="APW99128.1"/>
    </source>
</evidence>
<evidence type="ECO:0000256" key="2">
    <source>
        <dbReference type="ARBA" id="ARBA00010708"/>
    </source>
</evidence>
<feature type="site" description="Interaction with DNA" evidence="10">
    <location>
        <position position="462"/>
    </location>
</feature>
<dbReference type="Gene3D" id="3.30.565.10">
    <property type="entry name" value="Histidine kinase-like ATPase, C-terminal domain"/>
    <property type="match status" value="1"/>
</dbReference>
<dbReference type="Pfam" id="PF02518">
    <property type="entry name" value="HATPase_c"/>
    <property type="match status" value="1"/>
</dbReference>
<dbReference type="PROSITE" id="PS00177">
    <property type="entry name" value="TOPOISOMERASE_II"/>
    <property type="match status" value="1"/>
</dbReference>
<reference evidence="12 15" key="1">
    <citation type="journal article" date="2011" name="J. Bacteriol.">
        <title>Genome sequence of Halobiforma lacisalsi AJ5, an extremely halophilic archaeon which harbors a bop gene.</title>
        <authorList>
            <person name="Jiang X."/>
            <person name="Wang S."/>
            <person name="Cheng H."/>
            <person name="Huo Y."/>
            <person name="Zhang X."/>
            <person name="Zhu X."/>
            <person name="Han X."/>
            <person name="Ni P."/>
            <person name="Wu M."/>
        </authorList>
    </citation>
    <scope>NUCLEOTIDE SEQUENCE [LARGE SCALE GENOMIC DNA]</scope>
    <source>
        <strain evidence="12 15">AJ5</strain>
    </source>
</reference>
<dbReference type="SMART" id="SM00433">
    <property type="entry name" value="TOP2c"/>
    <property type="match status" value="1"/>
</dbReference>
<keyword evidence="4 10" id="KW-0547">Nucleotide-binding</keyword>
<dbReference type="InterPro" id="IPR002288">
    <property type="entry name" value="DNA_gyrase_B_C"/>
</dbReference>
<proteinExistence type="inferred from homology"/>
<keyword evidence="9 10" id="KW-0413">Isomerase</keyword>
<dbReference type="Gene3D" id="3.30.230.10">
    <property type="match status" value="1"/>
</dbReference>
<dbReference type="SUPFAM" id="SSF56719">
    <property type="entry name" value="Type II DNA topoisomerase"/>
    <property type="match status" value="1"/>
</dbReference>
<dbReference type="PANTHER" id="PTHR45866:SF1">
    <property type="entry name" value="DNA GYRASE SUBUNIT B, MITOCHONDRIAL"/>
    <property type="match status" value="1"/>
</dbReference>
<evidence type="ECO:0000256" key="3">
    <source>
        <dbReference type="ARBA" id="ARBA00022723"/>
    </source>
</evidence>
<dbReference type="InterPro" id="IPR013759">
    <property type="entry name" value="Topo_IIA_B_C"/>
</dbReference>
<reference evidence="12" key="3">
    <citation type="submission" date="2017-01" db="EMBL/GenBank/DDBJ databases">
        <authorList>
            <person name="Mah S.A."/>
            <person name="Swanson W.J."/>
            <person name="Moy G.W."/>
            <person name="Vacquier V.D."/>
        </authorList>
    </citation>
    <scope>NUCLEOTIDE SEQUENCE</scope>
    <source>
        <strain evidence="12">AJ5</strain>
    </source>
</reference>
<dbReference type="PATRIC" id="fig|358396.7.peg.3109"/>
<dbReference type="Proteomes" id="UP000186547">
    <property type="component" value="Chromosome"/>
</dbReference>
<dbReference type="InterPro" id="IPR013506">
    <property type="entry name" value="Topo_IIA_bsu_dom2"/>
</dbReference>
<evidence type="ECO:0000313" key="15">
    <source>
        <dbReference type="Proteomes" id="UP000186547"/>
    </source>
</evidence>
<dbReference type="GO" id="GO:0046872">
    <property type="term" value="F:metal ion binding"/>
    <property type="evidence" value="ECO:0007669"/>
    <property type="project" value="UniProtKB-KW"/>
</dbReference>
<dbReference type="NCBIfam" id="TIGR01059">
    <property type="entry name" value="gyrB"/>
    <property type="match status" value="1"/>
</dbReference>
<dbReference type="InterPro" id="IPR000565">
    <property type="entry name" value="Topo_IIA_B"/>
</dbReference>
<dbReference type="GO" id="GO:0005737">
    <property type="term" value="C:cytoplasm"/>
    <property type="evidence" value="ECO:0007669"/>
    <property type="project" value="UniProtKB-SubCell"/>
</dbReference>
<feature type="site" description="Interaction with DNA" evidence="10">
    <location>
        <position position="459"/>
    </location>
</feature>
<dbReference type="EC" id="5.6.2.2" evidence="10"/>
<dbReference type="InterPro" id="IPR034160">
    <property type="entry name" value="TOPRIM_GyrB"/>
</dbReference>
<dbReference type="Pfam" id="PF00204">
    <property type="entry name" value="DNA_gyraseB"/>
    <property type="match status" value="1"/>
</dbReference>
<dbReference type="GO" id="GO:0005524">
    <property type="term" value="F:ATP binding"/>
    <property type="evidence" value="ECO:0007669"/>
    <property type="project" value="UniProtKB-UniRule"/>
</dbReference>
<organism evidence="13 14">
    <name type="scientific">Natronobacterium lacisalsi AJ5</name>
    <dbReference type="NCBI Taxonomy" id="358396"/>
    <lineage>
        <taxon>Archaea</taxon>
        <taxon>Methanobacteriati</taxon>
        <taxon>Methanobacteriota</taxon>
        <taxon>Stenosarchaea group</taxon>
        <taxon>Halobacteria</taxon>
        <taxon>Halobacteriales</taxon>
        <taxon>Natrialbaceae</taxon>
        <taxon>Natronobacterium</taxon>
    </lineage>
</organism>
<dbReference type="InterPro" id="IPR006171">
    <property type="entry name" value="TOPRIM_dom"/>
</dbReference>
<sequence length="644" mass="71893">MSQESEYGAGQIQVLEGLEAVRKRPAMYIGSTDSRGLHHLVYEVVDNSIDEALAGHCDDITVTIHEDRSVSVADDGRGIPVDTHEEYDRPALEVILTVLHAGGKFDNKSYQVSGGLHGVGVSVVNALSERLEAEVKRDGGVYRHAFEAGEPVGDMERVRDMESDEETGTEIRFWPDESIFEADDFSFSTLSNRLRELAFLNSGVRISLRDEREEAADAEGIIEETYEYEGGIREFVEYLNETRSAMHEEVIYFEDEAQNIQVEVAMQATEELQGSIHAFANNINTREGGTHLTGFKTALTRTVNDYANENDLLGDLDENLKGEDIREGLTAVVSIKHPDPQFEGQTKTKLGNSEVRGIVESAMHEGLGTYFEENPDTAEAIINKAVEAAKARKAAQKAEELTRRKSALESTSLPGKLADCQTKDPGEAELFIAEGDSAGGSAKQARNPEFQAVLPIKGKILNVEKHRLDRILENDEIRNMITAIGAGIGDEFDLEDVRYEKIIMATDADVDGAHIRTLLLTFFYRHMRPLLENGYVYATQPPLYRIRYRGDTYDAMTEQERDEIIEEKCNGSPSQVQRFKGLGEMNPQQLWDTTMDPENRILKQITIEDAAAADKMFSVLMGDAVEPRKQFIKENAPEAEWIDI</sequence>
<dbReference type="NCBIfam" id="NF011501">
    <property type="entry name" value="PRK14939.1"/>
    <property type="match status" value="1"/>
</dbReference>
<dbReference type="SUPFAM" id="SSF54211">
    <property type="entry name" value="Ribosomal protein S5 domain 2-like"/>
    <property type="match status" value="1"/>
</dbReference>
<dbReference type="Pfam" id="PF01751">
    <property type="entry name" value="Toprim"/>
    <property type="match status" value="1"/>
</dbReference>
<comment type="miscellaneous">
    <text evidence="10">Few gyrases are as efficient as E.coli at forming negative supercoils. Not all organisms have 2 type II topoisomerases; in organisms with a single type II topoisomerase this enzyme also has to decatenate newly replicated chromosomes.</text>
</comment>
<dbReference type="InterPro" id="IPR018522">
    <property type="entry name" value="TopoIIA_CS"/>
</dbReference>
<comment type="cofactor">
    <cofactor evidence="10">
        <name>Mg(2+)</name>
        <dbReference type="ChEBI" id="CHEBI:18420"/>
    </cofactor>
    <cofactor evidence="10">
        <name>Mn(2+)</name>
        <dbReference type="ChEBI" id="CHEBI:29035"/>
    </cofactor>
    <cofactor evidence="10">
        <name>Ca(2+)</name>
        <dbReference type="ChEBI" id="CHEBI:29108"/>
    </cofactor>
    <text evidence="10">Binds two Mg(2+) per subunit. The magnesium ions form salt bridges with both the protein and the DNA. Can also accept other divalent metal cations, such as Mn(2+) or Ca(2+).</text>
</comment>
<comment type="subunit">
    <text evidence="10">Heterotetramer, composed of two GyrA and two GyrB chains. In the heterotetramer, GyrA contains the active site tyrosine that forms a transient covalent intermediate with DNA, while GyrB binds cofactors and catalyzes ATP hydrolysis.</text>
</comment>
<gene>
    <name evidence="10 13" type="primary">gyrB</name>
    <name evidence="13" type="ORF">C445_15321</name>
    <name evidence="12" type="ORF">CHINAEXTREME_15715</name>
</gene>
<dbReference type="FunFam" id="3.30.565.10:FF:000002">
    <property type="entry name" value="DNA gyrase subunit B"/>
    <property type="match status" value="1"/>
</dbReference>
<dbReference type="HAMAP" id="MF_01898">
    <property type="entry name" value="GyrB"/>
    <property type="match status" value="1"/>
</dbReference>
<evidence type="ECO:0000256" key="7">
    <source>
        <dbReference type="ARBA" id="ARBA00023029"/>
    </source>
</evidence>
<feature type="binding site" evidence="10">
    <location>
        <position position="507"/>
    </location>
    <ligand>
        <name>Mg(2+)</name>
        <dbReference type="ChEBI" id="CHEBI:18420"/>
        <label>2</label>
    </ligand>
</feature>
<dbReference type="PRINTS" id="PR00418">
    <property type="entry name" value="TPI2FAMILY"/>
</dbReference>
<dbReference type="FunFam" id="3.40.50.670:FF:000002">
    <property type="entry name" value="DNA gyrase subunit B"/>
    <property type="match status" value="1"/>
</dbReference>
<dbReference type="GO" id="GO:0006265">
    <property type="term" value="P:DNA topological change"/>
    <property type="evidence" value="ECO:0007669"/>
    <property type="project" value="UniProtKB-UniRule"/>
</dbReference>
<keyword evidence="5 10" id="KW-0067">ATP-binding</keyword>
<dbReference type="InterPro" id="IPR003594">
    <property type="entry name" value="HATPase_dom"/>
</dbReference>
<keyword evidence="6 10" id="KW-0460">Magnesium</keyword>
<reference evidence="13 14" key="2">
    <citation type="journal article" date="2014" name="PLoS Genet.">
        <title>Phylogenetically driven sequencing of extremely halophilic archaea reveals strategies for static and dynamic osmo-response.</title>
        <authorList>
            <person name="Becker E.A."/>
            <person name="Seitzer P.M."/>
            <person name="Tritt A."/>
            <person name="Larsen D."/>
            <person name="Krusor M."/>
            <person name="Yao A.I."/>
            <person name="Wu D."/>
            <person name="Madern D."/>
            <person name="Eisen J.A."/>
            <person name="Darling A.E."/>
            <person name="Facciotti M.T."/>
        </authorList>
    </citation>
    <scope>NUCLEOTIDE SEQUENCE [LARGE SCALE GENOMIC DNA]</scope>
    <source>
        <strain evidence="13 14">AJ5</strain>
    </source>
</reference>
<comment type="function">
    <text evidence="10">A type II topoisomerase that negatively supercoils closed circular double-stranded (ds) DNA in an ATP-dependent manner to modulate DNA topology and maintain chromosomes in an underwound state. Negative supercoiling favors strand separation, and DNA replication, transcription, recombination and repair, all of which involve strand separation. Also able to catalyze the interconversion of other topological isomers of dsDNA rings, including catenanes and knotted rings. Type II topoisomerases break and join 2 DNA strands simultaneously in an ATP-dependent manner.</text>
</comment>
<accession>M0LBI5</accession>
<evidence type="ECO:0000256" key="6">
    <source>
        <dbReference type="ARBA" id="ARBA00022842"/>
    </source>
</evidence>
<dbReference type="GO" id="GO:0003677">
    <property type="term" value="F:DNA binding"/>
    <property type="evidence" value="ECO:0007669"/>
    <property type="project" value="UniProtKB-KW"/>
</dbReference>
<dbReference type="InterPro" id="IPR013760">
    <property type="entry name" value="Topo_IIA-like_dom_sf"/>
</dbReference>
<dbReference type="KEGG" id="hlc:CHINAEXTREME15715"/>
<comment type="catalytic activity">
    <reaction evidence="1 10">
        <text>ATP-dependent breakage, passage and rejoining of double-stranded DNA.</text>
        <dbReference type="EC" id="5.6.2.2"/>
    </reaction>
</comment>
<dbReference type="GO" id="GO:0034335">
    <property type="term" value="F:DNA negative supercoiling activity"/>
    <property type="evidence" value="ECO:0007669"/>
    <property type="project" value="UniProtKB-ARBA"/>
</dbReference>
<evidence type="ECO:0000259" key="11">
    <source>
        <dbReference type="PROSITE" id="PS50880"/>
    </source>
</evidence>
<dbReference type="Pfam" id="PF00986">
    <property type="entry name" value="DNA_gyraseB_C"/>
    <property type="match status" value="1"/>
</dbReference>
<dbReference type="InterPro" id="IPR020568">
    <property type="entry name" value="Ribosomal_Su5_D2-typ_SF"/>
</dbReference>
<name>M0LBI5_NATLA</name>
<dbReference type="CDD" id="cd16928">
    <property type="entry name" value="HATPase_GyrB-like"/>
    <property type="match status" value="1"/>
</dbReference>
<evidence type="ECO:0000256" key="5">
    <source>
        <dbReference type="ARBA" id="ARBA00022840"/>
    </source>
</evidence>
<evidence type="ECO:0000256" key="1">
    <source>
        <dbReference type="ARBA" id="ARBA00000185"/>
    </source>
</evidence>
<evidence type="ECO:0000256" key="10">
    <source>
        <dbReference type="HAMAP-Rule" id="MF_01898"/>
    </source>
</evidence>
<dbReference type="GO" id="GO:0005694">
    <property type="term" value="C:chromosome"/>
    <property type="evidence" value="ECO:0007669"/>
    <property type="project" value="InterPro"/>
</dbReference>
<evidence type="ECO:0000256" key="8">
    <source>
        <dbReference type="ARBA" id="ARBA00023125"/>
    </source>
</evidence>
<dbReference type="EMBL" id="CP019285">
    <property type="protein sequence ID" value="APW99128.1"/>
    <property type="molecule type" value="Genomic_DNA"/>
</dbReference>
<dbReference type="InterPro" id="IPR036890">
    <property type="entry name" value="HATPase_C_sf"/>
</dbReference>
<keyword evidence="10" id="KW-0963">Cytoplasm</keyword>
<dbReference type="EMBL" id="AOLZ01000055">
    <property type="protein sequence ID" value="EMA30936.1"/>
    <property type="molecule type" value="Genomic_DNA"/>
</dbReference>
<dbReference type="SMART" id="SM00387">
    <property type="entry name" value="HATPase_c"/>
    <property type="match status" value="1"/>
</dbReference>
<comment type="subcellular location">
    <subcellularLocation>
        <location evidence="10">Cytoplasm</location>
    </subcellularLocation>
</comment>
<dbReference type="GeneID" id="30922601"/>
<dbReference type="STRING" id="358396.CHINAEXTREME_15715"/>
<dbReference type="FunFam" id="3.30.230.10:FF:000005">
    <property type="entry name" value="DNA gyrase subunit B"/>
    <property type="match status" value="1"/>
</dbReference>
<dbReference type="AlphaFoldDB" id="M0LBI5"/>
<dbReference type="CDD" id="cd00822">
    <property type="entry name" value="TopoII_Trans_DNA_gyrase"/>
    <property type="match status" value="1"/>
</dbReference>
<evidence type="ECO:0000313" key="13">
    <source>
        <dbReference type="EMBL" id="EMA30936.1"/>
    </source>
</evidence>
<keyword evidence="3 10" id="KW-0479">Metal-binding</keyword>
<dbReference type="InterPro" id="IPR014721">
    <property type="entry name" value="Ribsml_uS5_D2-typ_fold_subgr"/>
</dbReference>
<evidence type="ECO:0000256" key="9">
    <source>
        <dbReference type="ARBA" id="ARBA00023235"/>
    </source>
</evidence>
<dbReference type="PROSITE" id="PS50880">
    <property type="entry name" value="TOPRIM"/>
    <property type="match status" value="1"/>
</dbReference>
<keyword evidence="8" id="KW-0238">DNA-binding</keyword>
<dbReference type="eggNOG" id="arCOG04371">
    <property type="taxonomic scope" value="Archaea"/>
</dbReference>
<evidence type="ECO:0000313" key="14">
    <source>
        <dbReference type="Proteomes" id="UP000011555"/>
    </source>
</evidence>
<feature type="binding site" evidence="10">
    <location>
        <position position="509"/>
    </location>
    <ligand>
        <name>Mg(2+)</name>
        <dbReference type="ChEBI" id="CHEBI:18420"/>
        <label>2</label>
    </ligand>
</feature>
<dbReference type="CDD" id="cd03366">
    <property type="entry name" value="TOPRIM_TopoIIA_GyrB"/>
    <property type="match status" value="1"/>
</dbReference>
<keyword evidence="14" id="KW-1185">Reference proteome</keyword>
<evidence type="ECO:0000256" key="4">
    <source>
        <dbReference type="ARBA" id="ARBA00022741"/>
    </source>
</evidence>
<feature type="domain" description="Toprim" evidence="11">
    <location>
        <begin position="428"/>
        <end position="542"/>
    </location>
</feature>
<dbReference type="PANTHER" id="PTHR45866">
    <property type="entry name" value="DNA GYRASE/TOPOISOMERASE SUBUNIT B"/>
    <property type="match status" value="1"/>
</dbReference>
<dbReference type="InterPro" id="IPR011557">
    <property type="entry name" value="GyrB"/>
</dbReference>
<dbReference type="PRINTS" id="PR01159">
    <property type="entry name" value="DNAGYRASEB"/>
</dbReference>
<dbReference type="Gene3D" id="3.40.50.670">
    <property type="match status" value="1"/>
</dbReference>
<keyword evidence="7 10" id="KW-0799">Topoisomerase</keyword>
<dbReference type="RefSeq" id="WP_007142770.1">
    <property type="nucleotide sequence ID" value="NZ_AOLZ01000055.1"/>
</dbReference>
<feature type="binding site" evidence="10">
    <location>
        <position position="434"/>
    </location>
    <ligand>
        <name>Mg(2+)</name>
        <dbReference type="ChEBI" id="CHEBI:18420"/>
        <label>1</label>
        <note>catalytic</note>
    </ligand>
</feature>
<dbReference type="GO" id="GO:0006261">
    <property type="term" value="P:DNA-templated DNA replication"/>
    <property type="evidence" value="ECO:0007669"/>
    <property type="project" value="UniProtKB-UniRule"/>
</dbReference>
<protein>
    <recommendedName>
        <fullName evidence="10">DNA gyrase subunit B</fullName>
        <ecNumber evidence="10">5.6.2.2</ecNumber>
    </recommendedName>
</protein>
<feature type="binding site" evidence="10">
    <location>
        <position position="507"/>
    </location>
    <ligand>
        <name>Mg(2+)</name>
        <dbReference type="ChEBI" id="CHEBI:18420"/>
        <label>1</label>
        <note>catalytic</note>
    </ligand>
</feature>
<dbReference type="SUPFAM" id="SSF55874">
    <property type="entry name" value="ATPase domain of HSP90 chaperone/DNA topoisomerase II/histidine kinase"/>
    <property type="match status" value="1"/>
</dbReference>
<comment type="similarity">
    <text evidence="2 10">Belongs to the type II topoisomerase GyrB family.</text>
</comment>